<organism evidence="1 2">
    <name type="scientific">Ajellomyces capsulatus (strain H88)</name>
    <name type="common">Darling's disease fungus</name>
    <name type="synonym">Histoplasma capsulatum</name>
    <dbReference type="NCBI Taxonomy" id="544711"/>
    <lineage>
        <taxon>Eukaryota</taxon>
        <taxon>Fungi</taxon>
        <taxon>Dikarya</taxon>
        <taxon>Ascomycota</taxon>
        <taxon>Pezizomycotina</taxon>
        <taxon>Eurotiomycetes</taxon>
        <taxon>Eurotiomycetidae</taxon>
        <taxon>Onygenales</taxon>
        <taxon>Ajellomycetaceae</taxon>
        <taxon>Histoplasma</taxon>
    </lineage>
</organism>
<evidence type="ECO:0000313" key="1">
    <source>
        <dbReference type="EMBL" id="QSS52262.1"/>
    </source>
</evidence>
<proteinExistence type="predicted"/>
<protein>
    <submittedName>
        <fullName evidence="1">Uncharacterized protein</fullName>
    </submittedName>
</protein>
<name>A0A8A1LJT9_AJEC8</name>
<dbReference type="Proteomes" id="UP000663419">
    <property type="component" value="Chromosome 2"/>
</dbReference>
<sequence>MRPLITTLMNSPLKKTRQCQKEGSLCERETANLSKSQGLCRLVTRSYDKAVLIHAFHLLSL</sequence>
<dbReference type="VEuPathDB" id="FungiDB:I7I53_07838"/>
<reference evidence="1" key="1">
    <citation type="submission" date="2021-01" db="EMBL/GenBank/DDBJ databases">
        <title>Chromosome-level genome assembly of a human fungal pathogen reveals clustering of transcriptionally co-regulated genes.</title>
        <authorList>
            <person name="Voorhies M."/>
            <person name="Cohen S."/>
            <person name="Shea T.P."/>
            <person name="Petrus S."/>
            <person name="Munoz J.F."/>
            <person name="Poplawski S."/>
            <person name="Goldman W.E."/>
            <person name="Michael T."/>
            <person name="Cuomo C.A."/>
            <person name="Sil A."/>
            <person name="Beyhan S."/>
        </authorList>
    </citation>
    <scope>NUCLEOTIDE SEQUENCE</scope>
    <source>
        <strain evidence="1">H88</strain>
    </source>
</reference>
<dbReference type="EMBL" id="CP069103">
    <property type="protein sequence ID" value="QSS52262.1"/>
    <property type="molecule type" value="Genomic_DNA"/>
</dbReference>
<dbReference type="AlphaFoldDB" id="A0A8A1LJT9"/>
<accession>A0A8A1LJT9</accession>
<evidence type="ECO:0000313" key="2">
    <source>
        <dbReference type="Proteomes" id="UP000663419"/>
    </source>
</evidence>
<gene>
    <name evidence="1" type="ORF">I7I53_07838</name>
</gene>